<reference evidence="1 2" key="1">
    <citation type="journal article" date="2015" name="Int. J. Syst. Evol. Microbiol.">
        <title>Thermococcus eurythermalis sp. nov., a conditional piezophilic hyperthermophilic archaeon with a wide temperature range isolated from an oil-immersed chimney in the Guaymas Basin.</title>
        <authorList>
            <person name="Zhao W."/>
            <person name="Zeng X."/>
            <person name="Xiao X."/>
        </authorList>
    </citation>
    <scope>NUCLEOTIDE SEQUENCE [LARGE SCALE GENOMIC DNA]</scope>
    <source>
        <strain evidence="1 2">A501</strain>
    </source>
</reference>
<dbReference type="KEGG" id="teu:TEU_03325"/>
<keyword evidence="2" id="KW-1185">Reference proteome</keyword>
<dbReference type="EMBL" id="CP008887">
    <property type="protein sequence ID" value="AIU69455.1"/>
    <property type="molecule type" value="Genomic_DNA"/>
</dbReference>
<evidence type="ECO:0000313" key="1">
    <source>
        <dbReference type="EMBL" id="AIU69455.1"/>
    </source>
</evidence>
<dbReference type="GeneID" id="25152466"/>
<name>A0A097QSI3_9EURY</name>
<gene>
    <name evidence="1" type="ORF">TEU_03325</name>
</gene>
<evidence type="ECO:0000313" key="2">
    <source>
        <dbReference type="Proteomes" id="UP000029980"/>
    </source>
</evidence>
<organism evidence="1 2">
    <name type="scientific">Thermococcus eurythermalis</name>
    <dbReference type="NCBI Taxonomy" id="1505907"/>
    <lineage>
        <taxon>Archaea</taxon>
        <taxon>Methanobacteriati</taxon>
        <taxon>Methanobacteriota</taxon>
        <taxon>Thermococci</taxon>
        <taxon>Thermococcales</taxon>
        <taxon>Thermococcaceae</taxon>
        <taxon>Thermococcus</taxon>
    </lineage>
</organism>
<dbReference type="RefSeq" id="WP_050002433.1">
    <property type="nucleotide sequence ID" value="NZ_CP008887.1"/>
</dbReference>
<dbReference type="HOGENOM" id="CLU_2127960_0_0_2"/>
<proteinExistence type="predicted"/>
<accession>A0A097QSI3</accession>
<protein>
    <submittedName>
        <fullName evidence="1">Uncharacterized protein</fullName>
    </submittedName>
</protein>
<sequence>MKFVLRVSISEDNYVKLLELSNQTKLSVSDIFSIAVFEFPLDTIDKAYSKKRWGHSTAQSLSVSLSVLNKFNYLCERRSDLKKSDVADFVLDWFFKNIESFKKELELVKFIKF</sequence>
<dbReference type="AlphaFoldDB" id="A0A097QSI3"/>
<dbReference type="Proteomes" id="UP000029980">
    <property type="component" value="Chromosome"/>
</dbReference>